<dbReference type="Gene3D" id="3.40.50.720">
    <property type="entry name" value="NAD(P)-binding Rossmann-like Domain"/>
    <property type="match status" value="1"/>
</dbReference>
<name>A0A0P9IQW7_RHOGW</name>
<dbReference type="OrthoDB" id="10262413at2759"/>
<dbReference type="RefSeq" id="XP_018267860.1">
    <property type="nucleotide sequence ID" value="XM_018412467.1"/>
</dbReference>
<evidence type="ECO:0000259" key="2">
    <source>
        <dbReference type="Pfam" id="PF13460"/>
    </source>
</evidence>
<proteinExistence type="predicted"/>
<dbReference type="InterPro" id="IPR016040">
    <property type="entry name" value="NAD(P)-bd_dom"/>
</dbReference>
<accession>A0A0P9IQW7</accession>
<dbReference type="GO" id="GO:0005737">
    <property type="term" value="C:cytoplasm"/>
    <property type="evidence" value="ECO:0007669"/>
    <property type="project" value="TreeGrafter"/>
</dbReference>
<keyword evidence="1" id="KW-0732">Signal</keyword>
<feature type="chain" id="PRO_5006159615" description="NAD(P)-binding domain-containing protein" evidence="1">
    <location>
        <begin position="20"/>
        <end position="228"/>
    </location>
</feature>
<dbReference type="EMBL" id="KQ474091">
    <property type="protein sequence ID" value="KPV71811.1"/>
    <property type="molecule type" value="Genomic_DNA"/>
</dbReference>
<dbReference type="GO" id="GO:0004029">
    <property type="term" value="F:aldehyde dehydrogenase (NAD+) activity"/>
    <property type="evidence" value="ECO:0007669"/>
    <property type="project" value="TreeGrafter"/>
</dbReference>
<dbReference type="STRING" id="578459.A0A0P9IQW7"/>
<reference evidence="3 4" key="1">
    <citation type="journal article" date="2015" name="Front. Microbiol.">
        <title>Genome sequence of the plant growth promoting endophytic yeast Rhodotorula graminis WP1.</title>
        <authorList>
            <person name="Firrincieli A."/>
            <person name="Otillar R."/>
            <person name="Salamov A."/>
            <person name="Schmutz J."/>
            <person name="Khan Z."/>
            <person name="Redman R.S."/>
            <person name="Fleck N.D."/>
            <person name="Lindquist E."/>
            <person name="Grigoriev I.V."/>
            <person name="Doty S.L."/>
        </authorList>
    </citation>
    <scope>NUCLEOTIDE SEQUENCE [LARGE SCALE GENOMIC DNA]</scope>
    <source>
        <strain evidence="3 4">WP1</strain>
    </source>
</reference>
<organism evidence="3 4">
    <name type="scientific">Rhodotorula graminis (strain WP1)</name>
    <dbReference type="NCBI Taxonomy" id="578459"/>
    <lineage>
        <taxon>Eukaryota</taxon>
        <taxon>Fungi</taxon>
        <taxon>Dikarya</taxon>
        <taxon>Basidiomycota</taxon>
        <taxon>Pucciniomycotina</taxon>
        <taxon>Microbotryomycetes</taxon>
        <taxon>Sporidiobolales</taxon>
        <taxon>Sporidiobolaceae</taxon>
        <taxon>Rhodotorula</taxon>
    </lineage>
</organism>
<dbReference type="Pfam" id="PF13460">
    <property type="entry name" value="NAD_binding_10"/>
    <property type="match status" value="1"/>
</dbReference>
<evidence type="ECO:0000256" key="1">
    <source>
        <dbReference type="SAM" id="SignalP"/>
    </source>
</evidence>
<protein>
    <recommendedName>
        <fullName evidence="2">NAD(P)-binding domain-containing protein</fullName>
    </recommendedName>
</protein>
<dbReference type="Proteomes" id="UP000053890">
    <property type="component" value="Unassembled WGS sequence"/>
</dbReference>
<dbReference type="PANTHER" id="PTHR48079:SF6">
    <property type="entry name" value="NAD(P)-BINDING DOMAIN-CONTAINING PROTEIN-RELATED"/>
    <property type="match status" value="1"/>
</dbReference>
<dbReference type="InterPro" id="IPR036291">
    <property type="entry name" value="NAD(P)-bd_dom_sf"/>
</dbReference>
<dbReference type="OMA" id="QCASADH"/>
<dbReference type="PANTHER" id="PTHR48079">
    <property type="entry name" value="PROTEIN YEEZ"/>
    <property type="match status" value="1"/>
</dbReference>
<feature type="signal peptide" evidence="1">
    <location>
        <begin position="1"/>
        <end position="19"/>
    </location>
</feature>
<dbReference type="GeneID" id="28972916"/>
<dbReference type="InterPro" id="IPR051783">
    <property type="entry name" value="NAD(P)-dependent_oxidoreduct"/>
</dbReference>
<feature type="domain" description="NAD(P)-binding" evidence="2">
    <location>
        <begin position="9"/>
        <end position="78"/>
    </location>
</feature>
<sequence>MPAQLFLLGTGFIGGSVLAALLEKKDQYNIAALCRDPKKADKLKELGVRPVQGELASDELIAKEAAEADIIMHIATADDLPSVKSILKGLASRSSSKPPAVYIHTSGTGVLTVPQRSTDVVFTDKDPDTLDKEIPDHAPHREIDLAIKAAVESKKLNAKISIILPPCIYGIGTGPFNKISIQCPLWIKEAIKEGHLISQCVLPLVEPIESSDVAEVDPEEAGKPVSAR</sequence>
<evidence type="ECO:0000313" key="3">
    <source>
        <dbReference type="EMBL" id="KPV71811.1"/>
    </source>
</evidence>
<keyword evidence="4" id="KW-1185">Reference proteome</keyword>
<evidence type="ECO:0000313" key="4">
    <source>
        <dbReference type="Proteomes" id="UP000053890"/>
    </source>
</evidence>
<dbReference type="AlphaFoldDB" id="A0A0P9IQW7"/>
<gene>
    <name evidence="3" type="ORF">RHOBADRAFT_19038</name>
</gene>
<dbReference type="SUPFAM" id="SSF51735">
    <property type="entry name" value="NAD(P)-binding Rossmann-fold domains"/>
    <property type="match status" value="1"/>
</dbReference>